<evidence type="ECO:0000256" key="4">
    <source>
        <dbReference type="ARBA" id="ARBA00022737"/>
    </source>
</evidence>
<dbReference type="EC" id="3.1.4.4" evidence="2"/>
<evidence type="ECO:0000256" key="8">
    <source>
        <dbReference type="ARBA" id="ARBA00023098"/>
    </source>
</evidence>
<evidence type="ECO:0000313" key="10">
    <source>
        <dbReference type="EMBL" id="KAL0425102.1"/>
    </source>
</evidence>
<feature type="domain" description="PLD phosphodiesterase" evidence="9">
    <location>
        <begin position="58"/>
        <end position="96"/>
    </location>
</feature>
<keyword evidence="4" id="KW-0677">Repeat</keyword>
<reference evidence="10" key="2">
    <citation type="journal article" date="2024" name="Plant">
        <title>Genomic evolution and insights into agronomic trait innovations of Sesamum species.</title>
        <authorList>
            <person name="Miao H."/>
            <person name="Wang L."/>
            <person name="Qu L."/>
            <person name="Liu H."/>
            <person name="Sun Y."/>
            <person name="Le M."/>
            <person name="Wang Q."/>
            <person name="Wei S."/>
            <person name="Zheng Y."/>
            <person name="Lin W."/>
            <person name="Duan Y."/>
            <person name="Cao H."/>
            <person name="Xiong S."/>
            <person name="Wang X."/>
            <person name="Wei L."/>
            <person name="Li C."/>
            <person name="Ma Q."/>
            <person name="Ju M."/>
            <person name="Zhao R."/>
            <person name="Li G."/>
            <person name="Mu C."/>
            <person name="Tian Q."/>
            <person name="Mei H."/>
            <person name="Zhang T."/>
            <person name="Gao T."/>
            <person name="Zhang H."/>
        </authorList>
    </citation>
    <scope>NUCLEOTIDE SEQUENCE</scope>
    <source>
        <strain evidence="10">G02</strain>
    </source>
</reference>
<dbReference type="FunFam" id="3.30.870.10:FF:000027">
    <property type="entry name" value="Phospholipase D"/>
    <property type="match status" value="1"/>
</dbReference>
<dbReference type="GO" id="GO:0004630">
    <property type="term" value="F:phospholipase D activity"/>
    <property type="evidence" value="ECO:0007669"/>
    <property type="project" value="UniProtKB-EC"/>
</dbReference>
<evidence type="ECO:0000256" key="1">
    <source>
        <dbReference type="ARBA" id="ARBA00000798"/>
    </source>
</evidence>
<dbReference type="AlphaFoldDB" id="A0AAW2V9S1"/>
<evidence type="ECO:0000256" key="3">
    <source>
        <dbReference type="ARBA" id="ARBA00022723"/>
    </source>
</evidence>
<dbReference type="Pfam" id="PF12357">
    <property type="entry name" value="PLD_C"/>
    <property type="match status" value="1"/>
</dbReference>
<evidence type="ECO:0000259" key="9">
    <source>
        <dbReference type="PROSITE" id="PS50035"/>
    </source>
</evidence>
<protein>
    <recommendedName>
        <fullName evidence="2">phospholipase D</fullName>
        <ecNumber evidence="2">3.1.4.4</ecNumber>
    </recommendedName>
</protein>
<evidence type="ECO:0000256" key="6">
    <source>
        <dbReference type="ARBA" id="ARBA00022837"/>
    </source>
</evidence>
<accession>A0AAW2V9S1</accession>
<keyword evidence="7" id="KW-0442">Lipid degradation</keyword>
<dbReference type="GO" id="GO:0005886">
    <property type="term" value="C:plasma membrane"/>
    <property type="evidence" value="ECO:0007669"/>
    <property type="project" value="TreeGrafter"/>
</dbReference>
<comment type="caution">
    <text evidence="10">The sequence shown here is derived from an EMBL/GenBank/DDBJ whole genome shotgun (WGS) entry which is preliminary data.</text>
</comment>
<organism evidence="10">
    <name type="scientific">Sesamum radiatum</name>
    <name type="common">Black benniseed</name>
    <dbReference type="NCBI Taxonomy" id="300843"/>
    <lineage>
        <taxon>Eukaryota</taxon>
        <taxon>Viridiplantae</taxon>
        <taxon>Streptophyta</taxon>
        <taxon>Embryophyta</taxon>
        <taxon>Tracheophyta</taxon>
        <taxon>Spermatophyta</taxon>
        <taxon>Magnoliopsida</taxon>
        <taxon>eudicotyledons</taxon>
        <taxon>Gunneridae</taxon>
        <taxon>Pentapetalae</taxon>
        <taxon>asterids</taxon>
        <taxon>lamiids</taxon>
        <taxon>Lamiales</taxon>
        <taxon>Pedaliaceae</taxon>
        <taxon>Sesamum</taxon>
    </lineage>
</organism>
<dbReference type="GO" id="GO:0046872">
    <property type="term" value="F:metal ion binding"/>
    <property type="evidence" value="ECO:0007669"/>
    <property type="project" value="UniProtKB-KW"/>
</dbReference>
<comment type="catalytic activity">
    <reaction evidence="1">
        <text>a 1,2-diacyl-sn-glycero-3-phosphocholine + H2O = a 1,2-diacyl-sn-glycero-3-phosphate + choline + H(+)</text>
        <dbReference type="Rhea" id="RHEA:14445"/>
        <dbReference type="ChEBI" id="CHEBI:15354"/>
        <dbReference type="ChEBI" id="CHEBI:15377"/>
        <dbReference type="ChEBI" id="CHEBI:15378"/>
        <dbReference type="ChEBI" id="CHEBI:57643"/>
        <dbReference type="ChEBI" id="CHEBI:58608"/>
        <dbReference type="EC" id="3.1.4.4"/>
    </reaction>
</comment>
<evidence type="ECO:0000256" key="2">
    <source>
        <dbReference type="ARBA" id="ARBA00012027"/>
    </source>
</evidence>
<keyword evidence="3" id="KW-0479">Metal-binding</keyword>
<keyword evidence="6" id="KW-0106">Calcium</keyword>
<feature type="domain" description="PLD phosphodiesterase" evidence="9">
    <location>
        <begin position="386"/>
        <end position="413"/>
    </location>
</feature>
<dbReference type="EMBL" id="JACGWJ010000004">
    <property type="protein sequence ID" value="KAL0425102.1"/>
    <property type="molecule type" value="Genomic_DNA"/>
</dbReference>
<dbReference type="InterPro" id="IPR024632">
    <property type="entry name" value="PLipase_D_C"/>
</dbReference>
<dbReference type="PANTHER" id="PTHR18896:SF115">
    <property type="entry name" value="PHOSPHOLIPASE D ALPHA 1"/>
    <property type="match status" value="1"/>
</dbReference>
<proteinExistence type="predicted"/>
<evidence type="ECO:0000256" key="5">
    <source>
        <dbReference type="ARBA" id="ARBA00022801"/>
    </source>
</evidence>
<keyword evidence="8" id="KW-0443">Lipid metabolism</keyword>
<dbReference type="PANTHER" id="PTHR18896">
    <property type="entry name" value="PHOSPHOLIPASE D"/>
    <property type="match status" value="1"/>
</dbReference>
<keyword evidence="5" id="KW-0378">Hydrolase</keyword>
<dbReference type="InterPro" id="IPR015679">
    <property type="entry name" value="PLipase_D_fam"/>
</dbReference>
<dbReference type="SUPFAM" id="SSF56024">
    <property type="entry name" value="Phospholipase D/nuclease"/>
    <property type="match status" value="2"/>
</dbReference>
<dbReference type="GO" id="GO:0009395">
    <property type="term" value="P:phospholipid catabolic process"/>
    <property type="evidence" value="ECO:0007669"/>
    <property type="project" value="TreeGrafter"/>
</dbReference>
<name>A0AAW2V9S1_SESRA</name>
<dbReference type="SMART" id="SM00155">
    <property type="entry name" value="PLDc"/>
    <property type="match status" value="2"/>
</dbReference>
<gene>
    <name evidence="10" type="ORF">Sradi_1045000</name>
</gene>
<reference evidence="10" key="1">
    <citation type="submission" date="2020-06" db="EMBL/GenBank/DDBJ databases">
        <authorList>
            <person name="Li T."/>
            <person name="Hu X."/>
            <person name="Zhang T."/>
            <person name="Song X."/>
            <person name="Zhang H."/>
            <person name="Dai N."/>
            <person name="Sheng W."/>
            <person name="Hou X."/>
            <person name="Wei L."/>
        </authorList>
    </citation>
    <scope>NUCLEOTIDE SEQUENCE</scope>
    <source>
        <strain evidence="10">G02</strain>
        <tissue evidence="10">Leaf</tissue>
    </source>
</reference>
<dbReference type="Gene3D" id="3.30.870.10">
    <property type="entry name" value="Endonuclease Chain A"/>
    <property type="match status" value="2"/>
</dbReference>
<dbReference type="PROSITE" id="PS50035">
    <property type="entry name" value="PLD"/>
    <property type="match status" value="2"/>
</dbReference>
<dbReference type="Pfam" id="PF00614">
    <property type="entry name" value="PLDc"/>
    <property type="match status" value="2"/>
</dbReference>
<sequence length="540" mass="60935">MLVWDDRTSVGLLKKDGLMATHDEETHNYFQGTEVNCVLCPRNPDDGGSIVQNLQISTMFTHHQKIVVVDSAMPGGGSQRRRIVSFVGGIDLCDGRYDTPFHSLFRTLDTAHHDDFHQPNFTEAAITKGGPREPWHDIHSRVEGPIAWDVLFNFEQRWRKQGGTDVLLQIRELDNVIIPPSPVMYPDDHETWNVQLFRSIDGGAAFGFPEAPEEAAGAGLVSGKDNIIDRSIQDAYIHAIRRAKNFIYIENQYFLGSCFGWDSDDINVDEIGALHLIPKELSLKLVSKIEAGERFTIYVVVPMWPEGIPESASVQAILDWQRRTIEMMYKDVVQALSAKGIEEDPRNYLTFFCLGNREVKRSGEYEPSEAPEADSDYEAAQKARRFMIYVHSKMMIVDDEYIIVGSANINQRSMDGARDSEIAIGGYQPYHLATRKPARGQVHGFRMALWYEHLGMLDDSFAQPQSEKCVRKVNEMADKYWDLYASDQLQSDLPGHLLRYPIGIASSGAVTELPGQEFFPDTKARILGAKSDYLPPILTT</sequence>
<dbReference type="InterPro" id="IPR001736">
    <property type="entry name" value="PLipase_D/transphosphatidylase"/>
</dbReference>
<evidence type="ECO:0000256" key="7">
    <source>
        <dbReference type="ARBA" id="ARBA00022963"/>
    </source>
</evidence>